<evidence type="ECO:0000259" key="2">
    <source>
        <dbReference type="Pfam" id="PF18493"/>
    </source>
</evidence>
<accession>A0A222NYS0</accession>
<feature type="domain" description="RavJ-like C-terminal" evidence="2">
    <location>
        <begin position="700"/>
        <end position="788"/>
    </location>
</feature>
<feature type="transmembrane region" description="Helical" evidence="1">
    <location>
        <begin position="512"/>
        <end position="537"/>
    </location>
</feature>
<dbReference type="Gene3D" id="3.80.10.10">
    <property type="entry name" value="Ribonuclease Inhibitor"/>
    <property type="match status" value="3"/>
</dbReference>
<evidence type="ECO:0000313" key="4">
    <source>
        <dbReference type="Proteomes" id="UP000201728"/>
    </source>
</evidence>
<keyword evidence="4" id="KW-1185">Reference proteome</keyword>
<dbReference type="SUPFAM" id="SSF52047">
    <property type="entry name" value="RNI-like"/>
    <property type="match status" value="1"/>
</dbReference>
<dbReference type="InterPro" id="IPR032675">
    <property type="entry name" value="LRR_dom_sf"/>
</dbReference>
<name>A0A222NYS0_9GAMM</name>
<dbReference type="InterPro" id="IPR051279">
    <property type="entry name" value="PP1-Reg/Actin-Interact_Protein"/>
</dbReference>
<proteinExistence type="predicted"/>
<dbReference type="KEGG" id="lcd:clem_00815"/>
<keyword evidence="1" id="KW-0812">Transmembrane</keyword>
<gene>
    <name evidence="3" type="ORF">clem_00815</name>
</gene>
<dbReference type="Proteomes" id="UP000201728">
    <property type="component" value="Chromosome"/>
</dbReference>
<dbReference type="Pfam" id="PF18493">
    <property type="entry name" value="DUF5617"/>
    <property type="match status" value="1"/>
</dbReference>
<organism evidence="3 4">
    <name type="scientific">Legionella clemsonensis</name>
    <dbReference type="NCBI Taxonomy" id="1867846"/>
    <lineage>
        <taxon>Bacteria</taxon>
        <taxon>Pseudomonadati</taxon>
        <taxon>Pseudomonadota</taxon>
        <taxon>Gammaproteobacteria</taxon>
        <taxon>Legionellales</taxon>
        <taxon>Legionellaceae</taxon>
        <taxon>Legionella</taxon>
    </lineage>
</organism>
<dbReference type="PANTHER" id="PTHR24112">
    <property type="entry name" value="LEUCINE-RICH REPEAT, ISOFORM F-RELATED"/>
    <property type="match status" value="1"/>
</dbReference>
<reference evidence="4" key="1">
    <citation type="submission" date="2016-07" db="EMBL/GenBank/DDBJ databases">
        <authorList>
            <person name="Florea S."/>
            <person name="Webb J.S."/>
            <person name="Jaromczyk J."/>
            <person name="Schardl C.L."/>
        </authorList>
    </citation>
    <scope>NUCLEOTIDE SEQUENCE [LARGE SCALE GENOMIC DNA]</scope>
    <source>
        <strain evidence="4">CDC-D5610</strain>
    </source>
</reference>
<sequence>MKFYLHQLQEKSLDEIRAIFLSIPKTETQIELIGDFEKSRLSEYLEYPAAAKALSYLPTHIYQVVFTAHCVYTNHSRQVETSREWSQGRHGYVVKYRTEGYKVRHLGSLLQYYIASLPKTVNEVILDFVTNPRYDNTPNLENATSSSFKTILKRFPESVTSLSVDFSLLDKYSEVEAFRAIPESVIKLHARGFWYDSLNALGRNIKILNLSHKELNLTQTQFSQLFKRLVNLTTLGLAFHDLGRKNPLELGAFLSGLPQGLQVLSLQSNNLARLGAINLSSVLTTLSPTIYKIDLGENNLLLMATHELTTALSGLPGTVKSLRIWDKNPSGFLITDLLSRFHSIPSHIEELSFRDSNFVGFPIAEFSEALLYLPDFITAVDFSDNKLNQKSPKEVALLLSKLRANVKTLRLKGNNLSSLDIEVFKEIFSALPHQLIELDISENGFDRLTSTRLNQYLSVIPSTVKRVILDGNICIKNDGTLMARPLIQQQGLFKAVNPFKYQKQFAHLRLVLMQWTGLMLSLNLDLFMVAKILFYVFNASRAETMNMTSQLALTLVSSKPPKEITTSVQQTSLQVARERINTLTQNETKLDLSRCGLNRFSELEMFEELFEDIPDFVTSLSLRGNGFQYSEETRMLFIEVLKLIPSQIVYLDLSAHGFEHYSAEELKALFINLPQTVQLVSLADETPLSPAQHIAKRAWPESYQTFIKEGQSLLQQARFLLDDYIKGGSWVQRFFSGHWNRHHAEEVGKVVMQIDKGLIRNTDELFAELEQISLSNEAGSLARRLSFLLKTALAPKPMIEENNAEDMEMNMITYC</sequence>
<protein>
    <recommendedName>
        <fullName evidence="2">RavJ-like C-terminal domain-containing protein</fullName>
    </recommendedName>
</protein>
<keyword evidence="1" id="KW-1133">Transmembrane helix</keyword>
<dbReference type="AlphaFoldDB" id="A0A222NYS0"/>
<dbReference type="InterPro" id="IPR041234">
    <property type="entry name" value="RavJ-like_C"/>
</dbReference>
<dbReference type="EMBL" id="CP016397">
    <property type="protein sequence ID" value="ASQ44729.1"/>
    <property type="molecule type" value="Genomic_DNA"/>
</dbReference>
<dbReference type="RefSeq" id="WP_094089864.1">
    <property type="nucleotide sequence ID" value="NZ_CP016397.1"/>
</dbReference>
<evidence type="ECO:0000313" key="3">
    <source>
        <dbReference type="EMBL" id="ASQ44729.1"/>
    </source>
</evidence>
<keyword evidence="1" id="KW-0472">Membrane</keyword>
<dbReference type="OrthoDB" id="5634947at2"/>
<evidence type="ECO:0000256" key="1">
    <source>
        <dbReference type="SAM" id="Phobius"/>
    </source>
</evidence>